<name>A0A0W8FBK8_9ZZZZ</name>
<dbReference type="Gene3D" id="1.10.10.10">
    <property type="entry name" value="Winged helix-like DNA-binding domain superfamily/Winged helix DNA-binding domain"/>
    <property type="match status" value="1"/>
</dbReference>
<evidence type="ECO:0000259" key="2">
    <source>
        <dbReference type="Pfam" id="PF24034"/>
    </source>
</evidence>
<keyword evidence="1" id="KW-0812">Transmembrane</keyword>
<evidence type="ECO:0000313" key="3">
    <source>
        <dbReference type="EMBL" id="KUG18303.1"/>
    </source>
</evidence>
<dbReference type="EMBL" id="LNQE01001389">
    <property type="protein sequence ID" value="KUG18303.1"/>
    <property type="molecule type" value="Genomic_DNA"/>
</dbReference>
<feature type="transmembrane region" description="Helical" evidence="1">
    <location>
        <begin position="192"/>
        <end position="216"/>
    </location>
</feature>
<gene>
    <name evidence="3" type="ORF">ASZ90_011988</name>
</gene>
<accession>A0A0W8FBK8</accession>
<proteinExistence type="predicted"/>
<comment type="caution">
    <text evidence="3">The sequence shown here is derived from an EMBL/GenBank/DDBJ whole genome shotgun (WGS) entry which is preliminary data.</text>
</comment>
<sequence length="339" mass="37953">MVSMVLLKKILMGSAILLSLVAAIQASGQYPDSGAAGKNLSLNVHLLDTGQALVVGYVDDPRGLIFLRPTQYTDPAATRYASRYRYENETHQLYAWTDALTFKQGDTWRLMFQCPGFYAEYRVIFDLPADLGLGRINSSEGLKYVVSASNDSLTVISQGYDIRNPSITIEYQQSLAEEASLEDINGSSSNNFWLVGGAILSLVLFIGSVFTFMMRWRRNEMQPVKKDMLEGDHLLGIESQDASKPIDAVRSLGEIEVGSELNAVLETLTPRERSIMEILIKHGGRMTQMDMRYETGVPKSTLTMVLISLEKRNLVTRKEWGRTNIVELSERFFSGEKHS</sequence>
<keyword evidence="1" id="KW-1133">Transmembrane helix</keyword>
<dbReference type="InterPro" id="IPR036388">
    <property type="entry name" value="WH-like_DNA-bd_sf"/>
</dbReference>
<reference evidence="3" key="1">
    <citation type="journal article" date="2015" name="Proc. Natl. Acad. Sci. U.S.A.">
        <title>Networks of energetic and metabolic interactions define dynamics in microbial communities.</title>
        <authorList>
            <person name="Embree M."/>
            <person name="Liu J.K."/>
            <person name="Al-Bassam M.M."/>
            <person name="Zengler K."/>
        </authorList>
    </citation>
    <scope>NUCLEOTIDE SEQUENCE</scope>
</reference>
<organism evidence="3">
    <name type="scientific">hydrocarbon metagenome</name>
    <dbReference type="NCBI Taxonomy" id="938273"/>
    <lineage>
        <taxon>unclassified sequences</taxon>
        <taxon>metagenomes</taxon>
        <taxon>ecological metagenomes</taxon>
    </lineage>
</organism>
<dbReference type="Pfam" id="PF24034">
    <property type="entry name" value="DUF7343"/>
    <property type="match status" value="1"/>
</dbReference>
<dbReference type="InterPro" id="IPR036390">
    <property type="entry name" value="WH_DNA-bd_sf"/>
</dbReference>
<dbReference type="InterPro" id="IPR055767">
    <property type="entry name" value="DUF7343"/>
</dbReference>
<keyword evidence="1" id="KW-0472">Membrane</keyword>
<protein>
    <recommendedName>
        <fullName evidence="2">DUF7343 domain-containing protein</fullName>
    </recommendedName>
</protein>
<feature type="domain" description="DUF7343" evidence="2">
    <location>
        <begin position="269"/>
        <end position="328"/>
    </location>
</feature>
<evidence type="ECO:0000256" key="1">
    <source>
        <dbReference type="SAM" id="Phobius"/>
    </source>
</evidence>
<dbReference type="AlphaFoldDB" id="A0A0W8FBK8"/>
<dbReference type="SUPFAM" id="SSF46785">
    <property type="entry name" value="Winged helix' DNA-binding domain"/>
    <property type="match status" value="1"/>
</dbReference>